<accession>A0A0B0PPG1</accession>
<dbReference type="EMBL" id="KN444612">
    <property type="protein sequence ID" value="KHG28353.1"/>
    <property type="molecule type" value="Genomic_DNA"/>
</dbReference>
<reference evidence="2" key="1">
    <citation type="submission" date="2014-09" db="EMBL/GenBank/DDBJ databases">
        <authorList>
            <person name="Mudge J."/>
            <person name="Ramaraj T."/>
            <person name="Lindquist I.E."/>
            <person name="Bharti A.K."/>
            <person name="Sundararajan A."/>
            <person name="Cameron C.T."/>
            <person name="Woodward J.E."/>
            <person name="May G.D."/>
            <person name="Brubaker C."/>
            <person name="Broadhvest J."/>
            <person name="Wilkins T.A."/>
        </authorList>
    </citation>
    <scope>NUCLEOTIDE SEQUENCE</scope>
    <source>
        <strain evidence="2">cv. AKA8401</strain>
    </source>
</reference>
<proteinExistence type="predicted"/>
<evidence type="ECO:0000313" key="2">
    <source>
        <dbReference type="Proteomes" id="UP000032142"/>
    </source>
</evidence>
<protein>
    <submittedName>
        <fullName evidence="1">Uncharacterized protein</fullName>
    </submittedName>
</protein>
<organism evidence="1 2">
    <name type="scientific">Gossypium arboreum</name>
    <name type="common">Tree cotton</name>
    <name type="synonym">Gossypium nanking</name>
    <dbReference type="NCBI Taxonomy" id="29729"/>
    <lineage>
        <taxon>Eukaryota</taxon>
        <taxon>Viridiplantae</taxon>
        <taxon>Streptophyta</taxon>
        <taxon>Embryophyta</taxon>
        <taxon>Tracheophyta</taxon>
        <taxon>Spermatophyta</taxon>
        <taxon>Magnoliopsida</taxon>
        <taxon>eudicotyledons</taxon>
        <taxon>Gunneridae</taxon>
        <taxon>Pentapetalae</taxon>
        <taxon>rosids</taxon>
        <taxon>malvids</taxon>
        <taxon>Malvales</taxon>
        <taxon>Malvaceae</taxon>
        <taxon>Malvoideae</taxon>
        <taxon>Gossypium</taxon>
    </lineage>
</organism>
<keyword evidence="2" id="KW-1185">Reference proteome</keyword>
<evidence type="ECO:0000313" key="1">
    <source>
        <dbReference type="EMBL" id="KHG28353.1"/>
    </source>
</evidence>
<dbReference type="AlphaFoldDB" id="A0A0B0PPG1"/>
<dbReference type="Proteomes" id="UP000032142">
    <property type="component" value="Unassembled WGS sequence"/>
</dbReference>
<gene>
    <name evidence="1" type="ORF">F383_12687</name>
</gene>
<name>A0A0B0PPG1_GOSAR</name>
<sequence length="48" mass="5819">MSVLLWQYQHCWESPITLHCSITETLLVKINIYIQSDVKLHLFFHYLL</sequence>